<reference evidence="3 4" key="1">
    <citation type="submission" date="2014-04" db="EMBL/GenBank/DDBJ databases">
        <authorList>
            <consortium name="DOE Joint Genome Institute"/>
            <person name="Kuo A."/>
            <person name="Martino E."/>
            <person name="Perotto S."/>
            <person name="Kohler A."/>
            <person name="Nagy L.G."/>
            <person name="Floudas D."/>
            <person name="Copeland A."/>
            <person name="Barry K.W."/>
            <person name="Cichocki N."/>
            <person name="Veneault-Fourrey C."/>
            <person name="LaButti K."/>
            <person name="Lindquist E.A."/>
            <person name="Lipzen A."/>
            <person name="Lundell T."/>
            <person name="Morin E."/>
            <person name="Murat C."/>
            <person name="Sun H."/>
            <person name="Tunlid A."/>
            <person name="Henrissat B."/>
            <person name="Grigoriev I.V."/>
            <person name="Hibbett D.S."/>
            <person name="Martin F."/>
            <person name="Nordberg H.P."/>
            <person name="Cantor M.N."/>
            <person name="Hua S.X."/>
        </authorList>
    </citation>
    <scope>NUCLEOTIDE SEQUENCE [LARGE SCALE GENOMIC DNA]</scope>
    <source>
        <strain evidence="3 4">Zn</strain>
    </source>
</reference>
<dbReference type="InterPro" id="IPR050789">
    <property type="entry name" value="Diverse_Enzym_Activities"/>
</dbReference>
<keyword evidence="4" id="KW-1185">Reference proteome</keyword>
<dbReference type="PANTHER" id="PTHR43283">
    <property type="entry name" value="BETA-LACTAMASE-RELATED"/>
    <property type="match status" value="1"/>
</dbReference>
<evidence type="ECO:0000313" key="4">
    <source>
        <dbReference type="Proteomes" id="UP000054321"/>
    </source>
</evidence>
<dbReference type="STRING" id="913774.A0A0C3HZ96"/>
<gene>
    <name evidence="3" type="ORF">OIDMADRAFT_174507</name>
</gene>
<dbReference type="Gene3D" id="3.40.710.10">
    <property type="entry name" value="DD-peptidase/beta-lactamase superfamily"/>
    <property type="match status" value="1"/>
</dbReference>
<evidence type="ECO:0000313" key="3">
    <source>
        <dbReference type="EMBL" id="KIN07552.1"/>
    </source>
</evidence>
<evidence type="ECO:0000256" key="1">
    <source>
        <dbReference type="SAM" id="MobiDB-lite"/>
    </source>
</evidence>
<feature type="compositionally biased region" description="Basic and acidic residues" evidence="1">
    <location>
        <begin position="380"/>
        <end position="393"/>
    </location>
</feature>
<dbReference type="AlphaFoldDB" id="A0A0C3HZ96"/>
<dbReference type="HOGENOM" id="CLU_020027_8_2_1"/>
<proteinExistence type="predicted"/>
<accession>A0A0C3HZ96</accession>
<dbReference type="InParanoid" id="A0A0C3HZ96"/>
<dbReference type="OrthoDB" id="5946976at2759"/>
<dbReference type="InterPro" id="IPR001466">
    <property type="entry name" value="Beta-lactam-related"/>
</dbReference>
<dbReference type="Proteomes" id="UP000054321">
    <property type="component" value="Unassembled WGS sequence"/>
</dbReference>
<sequence length="538" mass="59777">MTQFNQEIQENMIITQGGLHAAEDPSVDIRIRNQDVQQLEIPDIFDELEALMEAQWPRSSVADILVKLGSPMVSIGVLEAGRITTRVLGSPAAAETIRSNQRSGKPFDTDTIFQACSISKAITSLAVFKFCQEGKLDLDTPIYQYLTPEQLSWICTPKNRALASQITLRQLLSHTSGLSVHAFAGYCTDELPSLQNMLTGSPPANNPPVTLTLMPGQRYCYSGGGYNVIQLILERLQRKSHFKIMEETVLQPLGMGRSTYKILNVDGENYAPAFLTGSVKADPDHHMQPESAAAGLWTTPGDLLKAVRGIQKSLNSNGLLSREWAEKMLMEVEDNGVALGWWSKKEDVFFYHPGSNEPGYRAFCAGYADIQRSSGQEASTTDKGKSKEKETRYSERRKFPKDCGISVMINSALGDRAMGKILSAIAYLKGWPDVSKMYKEVPFMDRHKIIDDRALQWCGNWGPGNWSLVDRNGLCVKFGASIEMPLVPAAIPPVVYKEGRSIDLVVDGLEMMLRLGWKNGLMIIKLQQDGQSHILERR</sequence>
<feature type="region of interest" description="Disordered" evidence="1">
    <location>
        <begin position="374"/>
        <end position="393"/>
    </location>
</feature>
<name>A0A0C3HZ96_OIDMZ</name>
<protein>
    <recommendedName>
        <fullName evidence="2">Beta-lactamase-related domain-containing protein</fullName>
    </recommendedName>
</protein>
<organism evidence="3 4">
    <name type="scientific">Oidiodendron maius (strain Zn)</name>
    <dbReference type="NCBI Taxonomy" id="913774"/>
    <lineage>
        <taxon>Eukaryota</taxon>
        <taxon>Fungi</taxon>
        <taxon>Dikarya</taxon>
        <taxon>Ascomycota</taxon>
        <taxon>Pezizomycotina</taxon>
        <taxon>Leotiomycetes</taxon>
        <taxon>Leotiomycetes incertae sedis</taxon>
        <taxon>Myxotrichaceae</taxon>
        <taxon>Oidiodendron</taxon>
    </lineage>
</organism>
<dbReference type="PANTHER" id="PTHR43283:SF3">
    <property type="entry name" value="BETA-LACTAMASE FAMILY PROTEIN (AFU_ORTHOLOGUE AFUA_5G07500)"/>
    <property type="match status" value="1"/>
</dbReference>
<dbReference type="EMBL" id="KN832870">
    <property type="protein sequence ID" value="KIN07552.1"/>
    <property type="molecule type" value="Genomic_DNA"/>
</dbReference>
<reference evidence="4" key="2">
    <citation type="submission" date="2015-01" db="EMBL/GenBank/DDBJ databases">
        <title>Evolutionary Origins and Diversification of the Mycorrhizal Mutualists.</title>
        <authorList>
            <consortium name="DOE Joint Genome Institute"/>
            <consortium name="Mycorrhizal Genomics Consortium"/>
            <person name="Kohler A."/>
            <person name="Kuo A."/>
            <person name="Nagy L.G."/>
            <person name="Floudas D."/>
            <person name="Copeland A."/>
            <person name="Barry K.W."/>
            <person name="Cichocki N."/>
            <person name="Veneault-Fourrey C."/>
            <person name="LaButti K."/>
            <person name="Lindquist E.A."/>
            <person name="Lipzen A."/>
            <person name="Lundell T."/>
            <person name="Morin E."/>
            <person name="Murat C."/>
            <person name="Riley R."/>
            <person name="Ohm R."/>
            <person name="Sun H."/>
            <person name="Tunlid A."/>
            <person name="Henrissat B."/>
            <person name="Grigoriev I.V."/>
            <person name="Hibbett D.S."/>
            <person name="Martin F."/>
        </authorList>
    </citation>
    <scope>NUCLEOTIDE SEQUENCE [LARGE SCALE GENOMIC DNA]</scope>
    <source>
        <strain evidence="4">Zn</strain>
    </source>
</reference>
<dbReference type="Pfam" id="PF00144">
    <property type="entry name" value="Beta-lactamase"/>
    <property type="match status" value="1"/>
</dbReference>
<dbReference type="InterPro" id="IPR012338">
    <property type="entry name" value="Beta-lactam/transpept-like"/>
</dbReference>
<feature type="domain" description="Beta-lactamase-related" evidence="2">
    <location>
        <begin position="71"/>
        <end position="370"/>
    </location>
</feature>
<evidence type="ECO:0000259" key="2">
    <source>
        <dbReference type="Pfam" id="PF00144"/>
    </source>
</evidence>
<dbReference type="SUPFAM" id="SSF56601">
    <property type="entry name" value="beta-lactamase/transpeptidase-like"/>
    <property type="match status" value="1"/>
</dbReference>